<feature type="binding site" evidence="2">
    <location>
        <position position="90"/>
    </location>
    <ligand>
        <name>Zn(2+)</name>
        <dbReference type="ChEBI" id="CHEBI:29105"/>
    </ligand>
</feature>
<comment type="similarity">
    <text evidence="1 3">Belongs to the beta-class carbonic anhydrase family.</text>
</comment>
<dbReference type="AlphaFoldDB" id="A0A9N8DZY5"/>
<gene>
    <name evidence="4" type="ORF">SEMRO_411_G137710.1</name>
</gene>
<keyword evidence="5" id="KW-1185">Reference proteome</keyword>
<accession>A0A9N8DZY5</accession>
<dbReference type="InterPro" id="IPR001765">
    <property type="entry name" value="Carbonic_anhydrase"/>
</dbReference>
<organism evidence="4 5">
    <name type="scientific">Seminavis robusta</name>
    <dbReference type="NCBI Taxonomy" id="568900"/>
    <lineage>
        <taxon>Eukaryota</taxon>
        <taxon>Sar</taxon>
        <taxon>Stramenopiles</taxon>
        <taxon>Ochrophyta</taxon>
        <taxon>Bacillariophyta</taxon>
        <taxon>Bacillariophyceae</taxon>
        <taxon>Bacillariophycidae</taxon>
        <taxon>Naviculales</taxon>
        <taxon>Naviculaceae</taxon>
        <taxon>Seminavis</taxon>
    </lineage>
</organism>
<dbReference type="CDD" id="cd00883">
    <property type="entry name" value="beta_CA_cladeA"/>
    <property type="match status" value="1"/>
</dbReference>
<dbReference type="GO" id="GO:0005737">
    <property type="term" value="C:cytoplasm"/>
    <property type="evidence" value="ECO:0007669"/>
    <property type="project" value="TreeGrafter"/>
</dbReference>
<evidence type="ECO:0000256" key="1">
    <source>
        <dbReference type="ARBA" id="ARBA00006217"/>
    </source>
</evidence>
<comment type="cofactor">
    <cofactor evidence="2">
        <name>Zn(2+)</name>
        <dbReference type="ChEBI" id="CHEBI:29105"/>
    </cofactor>
    <text evidence="2">Binds 1 zinc ion per subunit.</text>
</comment>
<evidence type="ECO:0000256" key="3">
    <source>
        <dbReference type="RuleBase" id="RU003956"/>
    </source>
</evidence>
<comment type="caution">
    <text evidence="4">The sequence shown here is derived from an EMBL/GenBank/DDBJ whole genome shotgun (WGS) entry which is preliminary data.</text>
</comment>
<evidence type="ECO:0000313" key="5">
    <source>
        <dbReference type="Proteomes" id="UP001153069"/>
    </source>
</evidence>
<name>A0A9N8DZY5_9STRA</name>
<dbReference type="GO" id="GO:0004089">
    <property type="term" value="F:carbonate dehydratase activity"/>
    <property type="evidence" value="ECO:0007669"/>
    <property type="project" value="UniProtKB-UniRule"/>
</dbReference>
<evidence type="ECO:0000313" key="4">
    <source>
        <dbReference type="EMBL" id="CAB9509941.1"/>
    </source>
</evidence>
<dbReference type="GO" id="GO:0071244">
    <property type="term" value="P:cellular response to carbon dioxide"/>
    <property type="evidence" value="ECO:0007669"/>
    <property type="project" value="TreeGrafter"/>
</dbReference>
<reference evidence="4" key="1">
    <citation type="submission" date="2020-06" db="EMBL/GenBank/DDBJ databases">
        <authorList>
            <consortium name="Plant Systems Biology data submission"/>
        </authorList>
    </citation>
    <scope>NUCLEOTIDE SEQUENCE</scope>
    <source>
        <strain evidence="4">D6</strain>
    </source>
</reference>
<dbReference type="PANTHER" id="PTHR11002">
    <property type="entry name" value="CARBONIC ANHYDRASE"/>
    <property type="match status" value="1"/>
</dbReference>
<feature type="binding site" evidence="2">
    <location>
        <position position="146"/>
    </location>
    <ligand>
        <name>Zn(2+)</name>
        <dbReference type="ChEBI" id="CHEBI:29105"/>
    </ligand>
</feature>
<keyword evidence="2 3" id="KW-0862">Zinc</keyword>
<evidence type="ECO:0000256" key="2">
    <source>
        <dbReference type="PIRSR" id="PIRSR601765-1"/>
    </source>
</evidence>
<dbReference type="GO" id="GO:0034599">
    <property type="term" value="P:cellular response to oxidative stress"/>
    <property type="evidence" value="ECO:0007669"/>
    <property type="project" value="TreeGrafter"/>
</dbReference>
<dbReference type="InterPro" id="IPR036874">
    <property type="entry name" value="Carbonic_anhydrase_sf"/>
</dbReference>
<dbReference type="SUPFAM" id="SSF53056">
    <property type="entry name" value="beta-carbonic anhydrase, cab"/>
    <property type="match status" value="1"/>
</dbReference>
<dbReference type="OrthoDB" id="10248475at2759"/>
<keyword evidence="3" id="KW-0456">Lyase</keyword>
<feature type="binding site" evidence="2">
    <location>
        <position position="149"/>
    </location>
    <ligand>
        <name>Zn(2+)</name>
        <dbReference type="ChEBI" id="CHEBI:29105"/>
    </ligand>
</feature>
<dbReference type="PANTHER" id="PTHR11002:SF51">
    <property type="entry name" value="CARBONIC ANHYDRASE"/>
    <property type="match status" value="1"/>
</dbReference>
<dbReference type="Gene3D" id="3.40.1050.10">
    <property type="entry name" value="Carbonic anhydrase"/>
    <property type="match status" value="1"/>
</dbReference>
<dbReference type="SMART" id="SM00947">
    <property type="entry name" value="Pro_CA"/>
    <property type="match status" value="1"/>
</dbReference>
<proteinExistence type="inferred from homology"/>
<protein>
    <recommendedName>
        <fullName evidence="3">Carbonic anhydrase</fullName>
        <ecNumber evidence="3">4.2.1.1</ecNumber>
    </recommendedName>
    <alternativeName>
        <fullName evidence="3">Carbonate dehydratase</fullName>
    </alternativeName>
</protein>
<keyword evidence="2" id="KW-0479">Metal-binding</keyword>
<sequence>MVLSVSRLAAARMPLKNCLFQQQASSPWRATAGMARQFCSKGGDKTPTDPALERLFKHNREWVDKVNKEDPNFFPKLGSGQSPEFLYIGCSDSRVEISSLIGLEMGELFVHRNIANMVVSSDLNLLAVMTYAVEHLKVKHILVTGHYDCGGVRAGMGNKDIGPVLDAWVQNIRDVYRLHQDELDAIVDDEARHRRLVELNVAEQCLNVYKTAVVQKRRYETHADPEAPFAYPRVHGLVFDPATGLVSKVPSDYRRTVKVLRGMYDLFDEKDFKAPKGFLLKKK</sequence>
<dbReference type="Proteomes" id="UP001153069">
    <property type="component" value="Unassembled WGS sequence"/>
</dbReference>
<feature type="binding site" evidence="2">
    <location>
        <position position="92"/>
    </location>
    <ligand>
        <name>Zn(2+)</name>
        <dbReference type="ChEBI" id="CHEBI:29105"/>
    </ligand>
</feature>
<dbReference type="GO" id="GO:0008270">
    <property type="term" value="F:zinc ion binding"/>
    <property type="evidence" value="ECO:0007669"/>
    <property type="project" value="UniProtKB-UniRule"/>
</dbReference>
<comment type="catalytic activity">
    <reaction evidence="3">
        <text>hydrogencarbonate + H(+) = CO2 + H2O</text>
        <dbReference type="Rhea" id="RHEA:10748"/>
        <dbReference type="ChEBI" id="CHEBI:15377"/>
        <dbReference type="ChEBI" id="CHEBI:15378"/>
        <dbReference type="ChEBI" id="CHEBI:16526"/>
        <dbReference type="ChEBI" id="CHEBI:17544"/>
        <dbReference type="EC" id="4.2.1.1"/>
    </reaction>
</comment>
<comment type="function">
    <text evidence="3">Reversible hydration of carbon dioxide.</text>
</comment>
<dbReference type="Pfam" id="PF00484">
    <property type="entry name" value="Pro_CA"/>
    <property type="match status" value="1"/>
</dbReference>
<dbReference type="EC" id="4.2.1.1" evidence="3"/>
<dbReference type="EMBL" id="CAICTM010000410">
    <property type="protein sequence ID" value="CAB9509941.1"/>
    <property type="molecule type" value="Genomic_DNA"/>
</dbReference>